<organism evidence="2 3">
    <name type="scientific">Pseudomonas corrugata</name>
    <dbReference type="NCBI Taxonomy" id="47879"/>
    <lineage>
        <taxon>Bacteria</taxon>
        <taxon>Pseudomonadati</taxon>
        <taxon>Pseudomonadota</taxon>
        <taxon>Gammaproteobacteria</taxon>
        <taxon>Pseudomonadales</taxon>
        <taxon>Pseudomonadaceae</taxon>
        <taxon>Pseudomonas</taxon>
    </lineage>
</organism>
<dbReference type="GO" id="GO:0000455">
    <property type="term" value="P:enzyme-directed rRNA pseudouridine synthesis"/>
    <property type="evidence" value="ECO:0007669"/>
    <property type="project" value="TreeGrafter"/>
</dbReference>
<proteinExistence type="predicted"/>
<dbReference type="GO" id="GO:0140098">
    <property type="term" value="F:catalytic activity, acting on RNA"/>
    <property type="evidence" value="ECO:0007669"/>
    <property type="project" value="UniProtKB-ARBA"/>
</dbReference>
<dbReference type="EMBL" id="RBOJ01000092">
    <property type="protein sequence ID" value="RMM46076.1"/>
    <property type="molecule type" value="Genomic_DNA"/>
</dbReference>
<dbReference type="PANTHER" id="PTHR21600:SF84">
    <property type="entry name" value="PSEUDOURIDINE SYNTHASE RSUA_RLUA-LIKE DOMAIN-CONTAINING PROTEIN"/>
    <property type="match status" value="1"/>
</dbReference>
<dbReference type="InterPro" id="IPR006145">
    <property type="entry name" value="PsdUridine_synth_RsuA/RluA"/>
</dbReference>
<comment type="caution">
    <text evidence="2">The sequence shown here is derived from an EMBL/GenBank/DDBJ whole genome shotgun (WGS) entry which is preliminary data.</text>
</comment>
<dbReference type="SUPFAM" id="SSF55120">
    <property type="entry name" value="Pseudouridine synthase"/>
    <property type="match status" value="1"/>
</dbReference>
<dbReference type="AlphaFoldDB" id="A0A3M3EBR3"/>
<feature type="domain" description="Pseudouridine synthase RsuA/RluA-like" evidence="1">
    <location>
        <begin position="116"/>
        <end position="263"/>
    </location>
</feature>
<dbReference type="PROSITE" id="PS01129">
    <property type="entry name" value="PSI_RLU"/>
    <property type="match status" value="1"/>
</dbReference>
<sequence length="317" mass="36187">MLGWLVRLSDNVAPQNVQECPMSGSSFSAAHHQASTLYLPPGSWQTVLDCLCEHFSAISREQWRDRIARGRVLDAEGKAIPVDLPYREGLRIHYFREVADEKPIPVVESILYVDEHLVVADKPHFLPVTPAGEYVEQTLLRRLIRRLDNPHLVPLHRIDRHTAGLVLFSANPQSRSAYQSLFPTRRIEKRYQAIARALPQLTFPRVHRSRMIDGEPFFRMQEGAGEPNTETTIEVLEKNAELWRYGLSPVTGKKHQLRVHMNALGAGICNDPFYPDVLRDVEDDYANPLKLLAQGLRFIDPVTGEERVFESGITLQW</sequence>
<dbReference type="STRING" id="47879.AXG94_24195"/>
<evidence type="ECO:0000313" key="3">
    <source>
        <dbReference type="Proteomes" id="UP000270661"/>
    </source>
</evidence>
<keyword evidence="3" id="KW-1185">Reference proteome</keyword>
<dbReference type="Proteomes" id="UP000270661">
    <property type="component" value="Unassembled WGS sequence"/>
</dbReference>
<name>A0A3M3EBR3_9PSED</name>
<accession>A0A3M3EBR3</accession>
<dbReference type="InterPro" id="IPR050188">
    <property type="entry name" value="RluA_PseudoU_synthase"/>
</dbReference>
<dbReference type="InterPro" id="IPR020103">
    <property type="entry name" value="PsdUridine_synth_cat_dom_sf"/>
</dbReference>
<dbReference type="GO" id="GO:0003723">
    <property type="term" value="F:RNA binding"/>
    <property type="evidence" value="ECO:0007669"/>
    <property type="project" value="InterPro"/>
</dbReference>
<gene>
    <name evidence="2" type="ORF">ALQ77_00867</name>
</gene>
<reference evidence="2 3" key="1">
    <citation type="submission" date="2018-08" db="EMBL/GenBank/DDBJ databases">
        <title>Recombination of ecologically and evolutionarily significant loci maintains genetic cohesion in the Pseudomonas syringae species complex.</title>
        <authorList>
            <person name="Dillon M."/>
            <person name="Thakur S."/>
            <person name="Almeida R.N.D."/>
            <person name="Weir B.S."/>
            <person name="Guttman D.S."/>
        </authorList>
    </citation>
    <scope>NUCLEOTIDE SEQUENCE [LARGE SCALE GENOMIC DNA]</scope>
    <source>
        <strain evidence="2 3">NCPPB2445</strain>
    </source>
</reference>
<dbReference type="PANTHER" id="PTHR21600">
    <property type="entry name" value="MITOCHONDRIAL RNA PSEUDOURIDINE SYNTHASE"/>
    <property type="match status" value="1"/>
</dbReference>
<dbReference type="Pfam" id="PF00849">
    <property type="entry name" value="PseudoU_synth_2"/>
    <property type="match status" value="1"/>
</dbReference>
<evidence type="ECO:0000313" key="2">
    <source>
        <dbReference type="EMBL" id="RMM46076.1"/>
    </source>
</evidence>
<dbReference type="GO" id="GO:0009982">
    <property type="term" value="F:pseudouridine synthase activity"/>
    <property type="evidence" value="ECO:0007669"/>
    <property type="project" value="InterPro"/>
</dbReference>
<dbReference type="Gene3D" id="3.30.2350.10">
    <property type="entry name" value="Pseudouridine synthase"/>
    <property type="match status" value="1"/>
</dbReference>
<dbReference type="InterPro" id="IPR006224">
    <property type="entry name" value="PsdUridine_synth_RluA-like_CS"/>
</dbReference>
<evidence type="ECO:0000259" key="1">
    <source>
        <dbReference type="Pfam" id="PF00849"/>
    </source>
</evidence>
<protein>
    <recommendedName>
        <fullName evidence="1">Pseudouridine synthase RsuA/RluA-like domain-containing protein</fullName>
    </recommendedName>
</protein>